<feature type="non-terminal residue" evidence="2">
    <location>
        <position position="64"/>
    </location>
</feature>
<dbReference type="AlphaFoldDB" id="A0A8J4WWE6"/>
<gene>
    <name evidence="2" type="primary">trh</name>
    <name evidence="2" type="ORF">DAT39_017081</name>
</gene>
<keyword evidence="3" id="KW-1185">Reference proteome</keyword>
<protein>
    <submittedName>
        <fullName evidence="2">Thyrotropin releasing hormone</fullName>
    </submittedName>
</protein>
<keyword evidence="1" id="KW-0732">Signal</keyword>
<dbReference type="EMBL" id="QNUK01000446">
    <property type="protein sequence ID" value="KAF5893206.1"/>
    <property type="molecule type" value="Genomic_DNA"/>
</dbReference>
<evidence type="ECO:0000313" key="3">
    <source>
        <dbReference type="Proteomes" id="UP000727407"/>
    </source>
</evidence>
<feature type="signal peptide" evidence="1">
    <location>
        <begin position="1"/>
        <end position="24"/>
    </location>
</feature>
<reference evidence="2" key="1">
    <citation type="submission" date="2020-07" db="EMBL/GenBank/DDBJ databases">
        <title>Clarias magur genome sequencing, assembly and annotation.</title>
        <authorList>
            <person name="Kushwaha B."/>
            <person name="Kumar R."/>
            <person name="Das P."/>
            <person name="Joshi C.G."/>
            <person name="Kumar D."/>
            <person name="Nagpure N.S."/>
            <person name="Pandey M."/>
            <person name="Agarwal S."/>
            <person name="Srivastava S."/>
            <person name="Singh M."/>
            <person name="Sahoo L."/>
            <person name="Jayasankar P."/>
            <person name="Meher P.K."/>
            <person name="Koringa P.G."/>
            <person name="Iquebal M.A."/>
            <person name="Das S.P."/>
            <person name="Bit A."/>
            <person name="Patnaik S."/>
            <person name="Patel N."/>
            <person name="Shah T.M."/>
            <person name="Hinsu A."/>
            <person name="Jena J.K."/>
        </authorList>
    </citation>
    <scope>NUCLEOTIDE SEQUENCE</scope>
    <source>
        <strain evidence="2">CIFAMagur01</strain>
        <tissue evidence="2">Testis</tissue>
    </source>
</reference>
<comment type="caution">
    <text evidence="2">The sequence shown here is derived from an EMBL/GenBank/DDBJ whole genome shotgun (WGS) entry which is preliminary data.</text>
</comment>
<organism evidence="2 3">
    <name type="scientific">Clarias magur</name>
    <name type="common">Asian catfish</name>
    <name type="synonym">Macropteronotus magur</name>
    <dbReference type="NCBI Taxonomy" id="1594786"/>
    <lineage>
        <taxon>Eukaryota</taxon>
        <taxon>Metazoa</taxon>
        <taxon>Chordata</taxon>
        <taxon>Craniata</taxon>
        <taxon>Vertebrata</taxon>
        <taxon>Euteleostomi</taxon>
        <taxon>Actinopterygii</taxon>
        <taxon>Neopterygii</taxon>
        <taxon>Teleostei</taxon>
        <taxon>Ostariophysi</taxon>
        <taxon>Siluriformes</taxon>
        <taxon>Clariidae</taxon>
        <taxon>Clarias</taxon>
    </lineage>
</organism>
<accession>A0A8J4WWE6</accession>
<sequence>NPKLAMRAVCLLILISLEVFSIQCQNVPGDTGAETPTLEEVLERAESQLLRSFLEKQEDDESAN</sequence>
<evidence type="ECO:0000256" key="1">
    <source>
        <dbReference type="SAM" id="SignalP"/>
    </source>
</evidence>
<name>A0A8J4WWE6_CLAMG</name>
<dbReference type="OrthoDB" id="9949225at2759"/>
<feature type="non-terminal residue" evidence="2">
    <location>
        <position position="1"/>
    </location>
</feature>
<dbReference type="Proteomes" id="UP000727407">
    <property type="component" value="Unassembled WGS sequence"/>
</dbReference>
<proteinExistence type="predicted"/>
<evidence type="ECO:0000313" key="2">
    <source>
        <dbReference type="EMBL" id="KAF5893206.1"/>
    </source>
</evidence>
<feature type="chain" id="PRO_5035183055" evidence="1">
    <location>
        <begin position="25"/>
        <end position="64"/>
    </location>
</feature>